<dbReference type="AlphaFoldDB" id="A0A1N6N9M7"/>
<dbReference type="PANTHER" id="PTHR30614">
    <property type="entry name" value="MEMBRANE COMPONENT OF AMINO ACID ABC TRANSPORTER"/>
    <property type="match status" value="1"/>
</dbReference>
<reference evidence="11 12" key="1">
    <citation type="submission" date="2017-01" db="EMBL/GenBank/DDBJ databases">
        <authorList>
            <person name="Mah S.A."/>
            <person name="Swanson W.J."/>
            <person name="Moy G.W."/>
            <person name="Vacquier V.D."/>
        </authorList>
    </citation>
    <scope>NUCLEOTIDE SEQUENCE [LARGE SCALE GENOMIC DNA]</scope>
    <source>
        <strain evidence="11 12">ATCC 29606</strain>
    </source>
</reference>
<dbReference type="RefSeq" id="WP_039559558.1">
    <property type="nucleotide sequence ID" value="NZ_FTMC01000001.1"/>
</dbReference>
<evidence type="ECO:0000256" key="8">
    <source>
        <dbReference type="ARBA" id="ARBA00023136"/>
    </source>
</evidence>
<accession>A0A1N6N9M7</accession>
<dbReference type="GO" id="GO:0006865">
    <property type="term" value="P:amino acid transport"/>
    <property type="evidence" value="ECO:0007669"/>
    <property type="project" value="UniProtKB-KW"/>
</dbReference>
<proteinExistence type="inferred from homology"/>
<keyword evidence="3 9" id="KW-0813">Transport</keyword>
<dbReference type="PROSITE" id="PS50928">
    <property type="entry name" value="ABC_TM1"/>
    <property type="match status" value="1"/>
</dbReference>
<feature type="domain" description="ABC transmembrane type-1" evidence="10">
    <location>
        <begin position="158"/>
        <end position="352"/>
    </location>
</feature>
<evidence type="ECO:0000313" key="11">
    <source>
        <dbReference type="EMBL" id="SIP88766.1"/>
    </source>
</evidence>
<dbReference type="Pfam" id="PF00528">
    <property type="entry name" value="BPD_transp_1"/>
    <property type="match status" value="1"/>
</dbReference>
<dbReference type="InterPro" id="IPR035906">
    <property type="entry name" value="MetI-like_sf"/>
</dbReference>
<dbReference type="InterPro" id="IPR043429">
    <property type="entry name" value="ArtM/GltK/GlnP/TcyL/YhdX-like"/>
</dbReference>
<comment type="similarity">
    <text evidence="2">Belongs to the binding-protein-dependent transport system permease family. HisMQ subfamily.</text>
</comment>
<dbReference type="CDD" id="cd06261">
    <property type="entry name" value="TM_PBP2"/>
    <property type="match status" value="1"/>
</dbReference>
<evidence type="ECO:0000256" key="9">
    <source>
        <dbReference type="RuleBase" id="RU363032"/>
    </source>
</evidence>
<dbReference type="NCBIfam" id="TIGR01726">
    <property type="entry name" value="HEQRo_perm_3TM"/>
    <property type="match status" value="1"/>
</dbReference>
<dbReference type="Gene3D" id="1.10.3720.10">
    <property type="entry name" value="MetI-like"/>
    <property type="match status" value="1"/>
</dbReference>
<keyword evidence="4" id="KW-1003">Cell membrane</keyword>
<evidence type="ECO:0000259" key="10">
    <source>
        <dbReference type="PROSITE" id="PS50928"/>
    </source>
</evidence>
<name>A0A1N6N9M7_9PSED</name>
<dbReference type="PANTHER" id="PTHR30614:SF41">
    <property type="entry name" value="INNER MEMBRANE AMINO-ACID ABC TRANSPORTER PERMEASE PROTEIN YHDY"/>
    <property type="match status" value="1"/>
</dbReference>
<dbReference type="GO" id="GO:0022857">
    <property type="term" value="F:transmembrane transporter activity"/>
    <property type="evidence" value="ECO:0007669"/>
    <property type="project" value="InterPro"/>
</dbReference>
<dbReference type="FunFam" id="1.10.3720.10:FF:000032">
    <property type="entry name" value="General amino acid ABC transporter permease"/>
    <property type="match status" value="1"/>
</dbReference>
<dbReference type="SUPFAM" id="SSF161098">
    <property type="entry name" value="MetI-like"/>
    <property type="match status" value="1"/>
</dbReference>
<dbReference type="Proteomes" id="UP000186079">
    <property type="component" value="Unassembled WGS sequence"/>
</dbReference>
<dbReference type="InterPro" id="IPR000515">
    <property type="entry name" value="MetI-like"/>
</dbReference>
<feature type="transmembrane region" description="Helical" evidence="9">
    <location>
        <begin position="270"/>
        <end position="288"/>
    </location>
</feature>
<feature type="transmembrane region" description="Helical" evidence="9">
    <location>
        <begin position="124"/>
        <end position="150"/>
    </location>
</feature>
<comment type="subcellular location">
    <subcellularLocation>
        <location evidence="1">Cell inner membrane</location>
        <topology evidence="1">Multi-pass membrane protein</topology>
    </subcellularLocation>
    <subcellularLocation>
        <location evidence="9">Cell membrane</location>
        <topology evidence="9">Multi-pass membrane protein</topology>
    </subcellularLocation>
</comment>
<feature type="transmembrane region" description="Helical" evidence="9">
    <location>
        <begin position="97"/>
        <end position="118"/>
    </location>
</feature>
<protein>
    <submittedName>
        <fullName evidence="11">Amino acid ABC transporter membrane protein 2, PAAT family</fullName>
    </submittedName>
</protein>
<dbReference type="EMBL" id="FTMC01000001">
    <property type="protein sequence ID" value="SIP88766.1"/>
    <property type="molecule type" value="Genomic_DNA"/>
</dbReference>
<keyword evidence="7 9" id="KW-1133">Transmembrane helix</keyword>
<evidence type="ECO:0000256" key="6">
    <source>
        <dbReference type="ARBA" id="ARBA00022970"/>
    </source>
</evidence>
<feature type="transmembrane region" description="Helical" evidence="9">
    <location>
        <begin position="25"/>
        <end position="45"/>
    </location>
</feature>
<evidence type="ECO:0000256" key="1">
    <source>
        <dbReference type="ARBA" id="ARBA00004429"/>
    </source>
</evidence>
<evidence type="ECO:0000256" key="5">
    <source>
        <dbReference type="ARBA" id="ARBA00022692"/>
    </source>
</evidence>
<evidence type="ECO:0000256" key="3">
    <source>
        <dbReference type="ARBA" id="ARBA00022448"/>
    </source>
</evidence>
<gene>
    <name evidence="11" type="ORF">SAMN05421672_101189</name>
</gene>
<keyword evidence="6" id="KW-0029">Amino-acid transport</keyword>
<feature type="transmembrane region" description="Helical" evidence="9">
    <location>
        <begin position="334"/>
        <end position="351"/>
    </location>
</feature>
<dbReference type="InterPro" id="IPR010065">
    <property type="entry name" value="AA_ABC_transptr_permease_3TM"/>
</dbReference>
<feature type="transmembrane region" description="Helical" evidence="9">
    <location>
        <begin position="233"/>
        <end position="250"/>
    </location>
</feature>
<evidence type="ECO:0000256" key="2">
    <source>
        <dbReference type="ARBA" id="ARBA00010072"/>
    </source>
</evidence>
<evidence type="ECO:0000313" key="12">
    <source>
        <dbReference type="Proteomes" id="UP000186079"/>
    </source>
</evidence>
<sequence length="365" mass="40741">MDTHVFKPDQPAPALSVGPLGWLRANLFSGWFNTLLTLLGLYLVWQIVPPLIDWAFIEADWRGETRADCSREGACWVFVGERFGQFMYGFYPQDQRWRVDLAVLLAVVGAAPLFVAAFRHKLRYGLAFLLVYPLLAWWLLHGGFLGLIAVPTSQWGGLMLTLVIAAVGIAGALPLGILLALGRRSDLPAIKVLCVTFIEFWRGVPLITVLFMSSVMLPLFLPEGMNLDKLLRAMLMVILFEAAYIAEVVRGGLQAIPKGQYEAAQAMGLGYWRMMGLVVLPQALKLVIPGIVNTFIALFKDTSLVIIIGLFDFLNSIKRATADPAWLGMSTEGYVFAAVVYWIFCFGISRYSQRLERRLETGHRH</sequence>
<feature type="transmembrane region" description="Helical" evidence="9">
    <location>
        <begin position="200"/>
        <end position="221"/>
    </location>
</feature>
<organism evidence="11 12">
    <name type="scientific">Pseudomonas flexibilis</name>
    <dbReference type="NCBI Taxonomy" id="706570"/>
    <lineage>
        <taxon>Bacteria</taxon>
        <taxon>Pseudomonadati</taxon>
        <taxon>Pseudomonadota</taxon>
        <taxon>Gammaproteobacteria</taxon>
        <taxon>Pseudomonadales</taxon>
        <taxon>Pseudomonadaceae</taxon>
        <taxon>Pseudomonas</taxon>
    </lineage>
</organism>
<evidence type="ECO:0000256" key="7">
    <source>
        <dbReference type="ARBA" id="ARBA00022989"/>
    </source>
</evidence>
<keyword evidence="8 9" id="KW-0472">Membrane</keyword>
<evidence type="ECO:0000256" key="4">
    <source>
        <dbReference type="ARBA" id="ARBA00022475"/>
    </source>
</evidence>
<dbReference type="GO" id="GO:0043190">
    <property type="term" value="C:ATP-binding cassette (ABC) transporter complex"/>
    <property type="evidence" value="ECO:0007669"/>
    <property type="project" value="InterPro"/>
</dbReference>
<feature type="transmembrane region" description="Helical" evidence="9">
    <location>
        <begin position="157"/>
        <end position="180"/>
    </location>
</feature>
<keyword evidence="5 9" id="KW-0812">Transmembrane</keyword>